<feature type="signal peptide" evidence="1">
    <location>
        <begin position="1"/>
        <end position="34"/>
    </location>
</feature>
<keyword evidence="3" id="KW-1185">Reference proteome</keyword>
<proteinExistence type="predicted"/>
<dbReference type="EMBL" id="JBHRXI010000012">
    <property type="protein sequence ID" value="MFC3614689.1"/>
    <property type="molecule type" value="Genomic_DNA"/>
</dbReference>
<evidence type="ECO:0000313" key="2">
    <source>
        <dbReference type="EMBL" id="MFC3614689.1"/>
    </source>
</evidence>
<name>A0ABV7TJ01_9RHOB</name>
<organism evidence="2 3">
    <name type="scientific">Lutimaribacter marinistellae</name>
    <dbReference type="NCBI Taxonomy" id="1820329"/>
    <lineage>
        <taxon>Bacteria</taxon>
        <taxon>Pseudomonadati</taxon>
        <taxon>Pseudomonadota</taxon>
        <taxon>Alphaproteobacteria</taxon>
        <taxon>Rhodobacterales</taxon>
        <taxon>Roseobacteraceae</taxon>
        <taxon>Lutimaribacter</taxon>
    </lineage>
</organism>
<accession>A0ABV7TJ01</accession>
<feature type="chain" id="PRO_5046712810" evidence="1">
    <location>
        <begin position="35"/>
        <end position="199"/>
    </location>
</feature>
<reference evidence="3" key="1">
    <citation type="journal article" date="2019" name="Int. J. Syst. Evol. Microbiol.">
        <title>The Global Catalogue of Microorganisms (GCM) 10K type strain sequencing project: providing services to taxonomists for standard genome sequencing and annotation.</title>
        <authorList>
            <consortium name="The Broad Institute Genomics Platform"/>
            <consortium name="The Broad Institute Genome Sequencing Center for Infectious Disease"/>
            <person name="Wu L."/>
            <person name="Ma J."/>
        </authorList>
    </citation>
    <scope>NUCLEOTIDE SEQUENCE [LARGE SCALE GENOMIC DNA]</scope>
    <source>
        <strain evidence="3">KCTC 42911</strain>
    </source>
</reference>
<sequence length="199" mass="21553">MRRYKTDKSGGTTRYPRRLRNVMLALFLPTCAVAQSWSPERPAHVALMAARTAAPLTEFTTDGCSGGLSAGWELLNQTFPAYTATLRDHPPWEVCCVSHDRAYHDAGGAVTAAASLAARASADRALKACVLRNGEALKGEISQRFEVDPDHVETAYAAIAQAMYLAVRVGGGPCTGLPWRWGYGLPSCYRSNVRPPARD</sequence>
<evidence type="ECO:0000313" key="3">
    <source>
        <dbReference type="Proteomes" id="UP001595629"/>
    </source>
</evidence>
<keyword evidence="1" id="KW-0732">Signal</keyword>
<evidence type="ECO:0000256" key="1">
    <source>
        <dbReference type="SAM" id="SignalP"/>
    </source>
</evidence>
<dbReference type="RefSeq" id="WP_386735965.1">
    <property type="nucleotide sequence ID" value="NZ_JBHRXI010000012.1"/>
</dbReference>
<dbReference type="Proteomes" id="UP001595629">
    <property type="component" value="Unassembled WGS sequence"/>
</dbReference>
<protein>
    <submittedName>
        <fullName evidence="2">Uncharacterized protein</fullName>
    </submittedName>
</protein>
<gene>
    <name evidence="2" type="ORF">ACFORG_13025</name>
</gene>
<comment type="caution">
    <text evidence="2">The sequence shown here is derived from an EMBL/GenBank/DDBJ whole genome shotgun (WGS) entry which is preliminary data.</text>
</comment>